<keyword evidence="5 7" id="KW-0378">Hydrolase</keyword>
<keyword evidence="12" id="KW-1185">Reference proteome</keyword>
<evidence type="ECO:0000256" key="6">
    <source>
        <dbReference type="PIRSR" id="PIRSR601461-1"/>
    </source>
</evidence>
<dbReference type="AlphaFoldDB" id="A0A2J6R0P5"/>
<dbReference type="PROSITE" id="PS00141">
    <property type="entry name" value="ASP_PROTEASE"/>
    <property type="match status" value="1"/>
</dbReference>
<dbReference type="CDD" id="cd05474">
    <property type="entry name" value="SAP_like"/>
    <property type="match status" value="1"/>
</dbReference>
<evidence type="ECO:0000259" key="10">
    <source>
        <dbReference type="PROSITE" id="PS51767"/>
    </source>
</evidence>
<dbReference type="InterPro" id="IPR033121">
    <property type="entry name" value="PEPTIDASE_A1"/>
</dbReference>
<keyword evidence="2 7" id="KW-0645">Protease</keyword>
<evidence type="ECO:0000313" key="12">
    <source>
        <dbReference type="Proteomes" id="UP000235786"/>
    </source>
</evidence>
<dbReference type="GO" id="GO:0006508">
    <property type="term" value="P:proteolysis"/>
    <property type="evidence" value="ECO:0007669"/>
    <property type="project" value="UniProtKB-KW"/>
</dbReference>
<comment type="similarity">
    <text evidence="1 7">Belongs to the peptidase A1 family.</text>
</comment>
<evidence type="ECO:0000256" key="3">
    <source>
        <dbReference type="ARBA" id="ARBA00022729"/>
    </source>
</evidence>
<organism evidence="11 12">
    <name type="scientific">Hyaloscypha variabilis (strain UAMH 11265 / GT02V1 / F)</name>
    <name type="common">Meliniomyces variabilis</name>
    <dbReference type="NCBI Taxonomy" id="1149755"/>
    <lineage>
        <taxon>Eukaryota</taxon>
        <taxon>Fungi</taxon>
        <taxon>Dikarya</taxon>
        <taxon>Ascomycota</taxon>
        <taxon>Pezizomycotina</taxon>
        <taxon>Leotiomycetes</taxon>
        <taxon>Helotiales</taxon>
        <taxon>Hyaloscyphaceae</taxon>
        <taxon>Hyaloscypha</taxon>
        <taxon>Hyaloscypha variabilis</taxon>
    </lineage>
</organism>
<dbReference type="Proteomes" id="UP000235786">
    <property type="component" value="Unassembled WGS sequence"/>
</dbReference>
<evidence type="ECO:0000256" key="7">
    <source>
        <dbReference type="RuleBase" id="RU000454"/>
    </source>
</evidence>
<dbReference type="InterPro" id="IPR033876">
    <property type="entry name" value="SAP-like"/>
</dbReference>
<dbReference type="EMBL" id="KZ613960">
    <property type="protein sequence ID" value="PMD32084.1"/>
    <property type="molecule type" value="Genomic_DNA"/>
</dbReference>
<dbReference type="Pfam" id="PF00026">
    <property type="entry name" value="Asp"/>
    <property type="match status" value="1"/>
</dbReference>
<reference evidence="11 12" key="1">
    <citation type="submission" date="2016-04" db="EMBL/GenBank/DDBJ databases">
        <title>A degradative enzymes factory behind the ericoid mycorrhizal symbiosis.</title>
        <authorList>
            <consortium name="DOE Joint Genome Institute"/>
            <person name="Martino E."/>
            <person name="Morin E."/>
            <person name="Grelet G."/>
            <person name="Kuo A."/>
            <person name="Kohler A."/>
            <person name="Daghino S."/>
            <person name="Barry K."/>
            <person name="Choi C."/>
            <person name="Cichocki N."/>
            <person name="Clum A."/>
            <person name="Copeland A."/>
            <person name="Hainaut M."/>
            <person name="Haridas S."/>
            <person name="Labutti K."/>
            <person name="Lindquist E."/>
            <person name="Lipzen A."/>
            <person name="Khouja H.-R."/>
            <person name="Murat C."/>
            <person name="Ohm R."/>
            <person name="Olson A."/>
            <person name="Spatafora J."/>
            <person name="Veneault-Fourrey C."/>
            <person name="Henrissat B."/>
            <person name="Grigoriev I."/>
            <person name="Martin F."/>
            <person name="Perotto S."/>
        </authorList>
    </citation>
    <scope>NUCLEOTIDE SEQUENCE [LARGE SCALE GENOMIC DNA]</scope>
    <source>
        <strain evidence="11 12">F</strain>
    </source>
</reference>
<name>A0A2J6R0P5_HYAVF</name>
<feature type="chain" id="PRO_5014400264" evidence="9">
    <location>
        <begin position="19"/>
        <end position="626"/>
    </location>
</feature>
<dbReference type="InterPro" id="IPR001461">
    <property type="entry name" value="Aspartic_peptidase_A1"/>
</dbReference>
<feature type="region of interest" description="Disordered" evidence="8">
    <location>
        <begin position="405"/>
        <end position="450"/>
    </location>
</feature>
<feature type="signal peptide" evidence="9">
    <location>
        <begin position="1"/>
        <end position="18"/>
    </location>
</feature>
<gene>
    <name evidence="11" type="ORF">L207DRAFT_558403</name>
</gene>
<evidence type="ECO:0000256" key="1">
    <source>
        <dbReference type="ARBA" id="ARBA00007447"/>
    </source>
</evidence>
<keyword evidence="4 7" id="KW-0064">Aspartyl protease</keyword>
<dbReference type="InterPro" id="IPR001969">
    <property type="entry name" value="Aspartic_peptidase_AS"/>
</dbReference>
<dbReference type="InterPro" id="IPR021109">
    <property type="entry name" value="Peptidase_aspartic_dom_sf"/>
</dbReference>
<dbReference type="PROSITE" id="PS51767">
    <property type="entry name" value="PEPTIDASE_A1"/>
    <property type="match status" value="1"/>
</dbReference>
<feature type="domain" description="Peptidase A1" evidence="10">
    <location>
        <begin position="63"/>
        <end position="383"/>
    </location>
</feature>
<dbReference type="OrthoDB" id="771136at2759"/>
<dbReference type="SUPFAM" id="SSF50630">
    <property type="entry name" value="Acid proteases"/>
    <property type="match status" value="1"/>
</dbReference>
<dbReference type="PRINTS" id="PR00792">
    <property type="entry name" value="PEPSIN"/>
</dbReference>
<dbReference type="STRING" id="1149755.A0A2J6R0P5"/>
<proteinExistence type="inferred from homology"/>
<evidence type="ECO:0000256" key="5">
    <source>
        <dbReference type="ARBA" id="ARBA00022801"/>
    </source>
</evidence>
<feature type="active site" evidence="6">
    <location>
        <position position="277"/>
    </location>
</feature>
<evidence type="ECO:0000256" key="4">
    <source>
        <dbReference type="ARBA" id="ARBA00022750"/>
    </source>
</evidence>
<dbReference type="GO" id="GO:0004190">
    <property type="term" value="F:aspartic-type endopeptidase activity"/>
    <property type="evidence" value="ECO:0007669"/>
    <property type="project" value="UniProtKB-KW"/>
</dbReference>
<evidence type="ECO:0000256" key="8">
    <source>
        <dbReference type="SAM" id="MobiDB-lite"/>
    </source>
</evidence>
<dbReference type="PANTHER" id="PTHR47966">
    <property type="entry name" value="BETA-SITE APP-CLEAVING ENZYME, ISOFORM A-RELATED"/>
    <property type="match status" value="1"/>
</dbReference>
<evidence type="ECO:0000256" key="2">
    <source>
        <dbReference type="ARBA" id="ARBA00022670"/>
    </source>
</evidence>
<dbReference type="Gene3D" id="2.40.70.10">
    <property type="entry name" value="Acid Proteases"/>
    <property type="match status" value="2"/>
</dbReference>
<sequence>MLSTHLTTFLALTTLSAASVLPALNKRDGSVLKLAVTAVNQTSTLVKREDEVSLFNTQSGTRYLIKFSIGTPPQPVEVAIDTGSSDTWVNPTCSAADDATDAALCSTLPVFNPKSSSTLVDTGTTFDLDYGSGNAQGEFYKDSWVLGGATITGQQFGVATSSTELPNGLMGVGPGVELTGYPTIIDTLVTEGFTQSRAFSLDLRGVDTPTGSIIFGGVDTTKYTGALEKLPIIPKAQSPDDYDRYWIYLGGLGITNPGQSSQTLLTPASPGQAVFLDSGETLSRLPSSFVNALLPSFPSAVLDPYGSGVYQVPCSVASQNGTVDFVFGSTTIHVPFHDFIWQAGANVCGLGVVVDNSTPLLGDAFLRATYVVYDQDNQNLLLANAADCPSDNLVPISTGPNAVPSITGSCPTSSPTSSSSSSSTSTPALPTSSGIKYSNSSSTPTGPSSTLSTVYATTTYTISSCAPTITNCPYGQVTTDTIILYTTYCPVAGESPATGTPAATPATVTPVVAGVTPVLVVPVLATSPYEVGTAYAYTSPTTSVQGKLVAGETGTGTTVAPYASSYAAGGVPTGTGTGAGSVYASATPSASGTTSAKGETYTGGAGSVVGSVWMVGVVGLVGVALL</sequence>
<protein>
    <submittedName>
        <fullName evidence="11">Acid protease</fullName>
    </submittedName>
</protein>
<accession>A0A2J6R0P5</accession>
<evidence type="ECO:0000256" key="9">
    <source>
        <dbReference type="SAM" id="SignalP"/>
    </source>
</evidence>
<evidence type="ECO:0000313" key="11">
    <source>
        <dbReference type="EMBL" id="PMD32084.1"/>
    </source>
</evidence>
<dbReference type="PANTHER" id="PTHR47966:SF65">
    <property type="entry name" value="ASPARTIC-TYPE ENDOPEPTIDASE"/>
    <property type="match status" value="1"/>
</dbReference>
<keyword evidence="3 9" id="KW-0732">Signal</keyword>
<feature type="active site" evidence="6">
    <location>
        <position position="81"/>
    </location>
</feature>